<sequence>MKKVLIPTIIAMMAIGSASAFAAEHTTGGNTQTASTAIEYAKRTLFNPDGSTAAVYETWADPVTHNERLDYLEPVKGTEAMQRIGGGYVLDNGKRYIKVGRDTEGNLLGSAITAKDSDKSMSDLLVTEKQEYINEYKEGTRREGWTDEGMVQTSDGKKLKKLSRTDHSKAFKTTYTESIFLDESGLPVQGEIYQEKNGTNSLLYTYVYEFKNVENDGSLFETKKISLQEVQ</sequence>
<accession>A0ABT8VIL1</accession>
<protein>
    <submittedName>
        <fullName evidence="2">Acid shock protein</fullName>
    </submittedName>
</protein>
<proteinExistence type="predicted"/>
<comment type="caution">
    <text evidence="2">The sequence shown here is derived from an EMBL/GenBank/DDBJ whole genome shotgun (WGS) entry which is preliminary data.</text>
</comment>
<gene>
    <name evidence="2" type="ORF">Q3C12_27890</name>
</gene>
<name>A0ABT8VIL1_9BACL</name>
<feature type="chain" id="PRO_5046549092" evidence="1">
    <location>
        <begin position="23"/>
        <end position="231"/>
    </location>
</feature>
<evidence type="ECO:0000313" key="3">
    <source>
        <dbReference type="Proteomes" id="UP001168883"/>
    </source>
</evidence>
<dbReference type="RefSeq" id="WP_302880956.1">
    <property type="nucleotide sequence ID" value="NZ_JAUMKJ010000048.1"/>
</dbReference>
<dbReference type="EMBL" id="JAUMKJ010000048">
    <property type="protein sequence ID" value="MDO3680835.1"/>
    <property type="molecule type" value="Genomic_DNA"/>
</dbReference>
<evidence type="ECO:0000256" key="1">
    <source>
        <dbReference type="SAM" id="SignalP"/>
    </source>
</evidence>
<evidence type="ECO:0000313" key="2">
    <source>
        <dbReference type="EMBL" id="MDO3680835.1"/>
    </source>
</evidence>
<organism evidence="2 3">
    <name type="scientific">Paenibacillus ehimensis</name>
    <dbReference type="NCBI Taxonomy" id="79264"/>
    <lineage>
        <taxon>Bacteria</taxon>
        <taxon>Bacillati</taxon>
        <taxon>Bacillota</taxon>
        <taxon>Bacilli</taxon>
        <taxon>Bacillales</taxon>
        <taxon>Paenibacillaceae</taxon>
        <taxon>Paenibacillus</taxon>
    </lineage>
</organism>
<feature type="signal peptide" evidence="1">
    <location>
        <begin position="1"/>
        <end position="22"/>
    </location>
</feature>
<dbReference type="Proteomes" id="UP001168883">
    <property type="component" value="Unassembled WGS sequence"/>
</dbReference>
<keyword evidence="1" id="KW-0732">Signal</keyword>
<reference evidence="2" key="1">
    <citation type="submission" date="2023-07" db="EMBL/GenBank/DDBJ databases">
        <authorList>
            <person name="Aktuganov G."/>
            <person name="Boyko T."/>
            <person name="Delegan Y."/>
            <person name="Galimzianova N."/>
            <person name="Gilvanova E."/>
            <person name="Korobov V."/>
            <person name="Kuzmina L."/>
            <person name="Melentiev A."/>
            <person name="Milman P."/>
            <person name="Ryabova A."/>
            <person name="Stupak E."/>
            <person name="Yasakov T."/>
            <person name="Zharikova N."/>
            <person name="Zhurenko E."/>
        </authorList>
    </citation>
    <scope>NUCLEOTIDE SEQUENCE</scope>
    <source>
        <strain evidence="2">IB-739</strain>
    </source>
</reference>
<keyword evidence="3" id="KW-1185">Reference proteome</keyword>